<evidence type="ECO:0000256" key="1">
    <source>
        <dbReference type="ARBA" id="ARBA00023122"/>
    </source>
</evidence>
<dbReference type="InterPro" id="IPR000644">
    <property type="entry name" value="CBS_dom"/>
</dbReference>
<dbReference type="AlphaFoldDB" id="A0A2T4CXZ0"/>
<dbReference type="Pfam" id="PF10335">
    <property type="entry name" value="DUF294_C"/>
    <property type="match status" value="1"/>
</dbReference>
<protein>
    <submittedName>
        <fullName evidence="5">Cyclic nucleotide-binding protein</fullName>
    </submittedName>
</protein>
<dbReference type="GO" id="GO:0008773">
    <property type="term" value="F:[protein-PII] uridylyltransferase activity"/>
    <property type="evidence" value="ECO:0007669"/>
    <property type="project" value="InterPro"/>
</dbReference>
<dbReference type="InterPro" id="IPR018821">
    <property type="entry name" value="DUF294_put_nucleoTrafse_sb-bd"/>
</dbReference>
<dbReference type="EMBL" id="PYVN01000017">
    <property type="protein sequence ID" value="PTB86427.1"/>
    <property type="molecule type" value="Genomic_DNA"/>
</dbReference>
<dbReference type="SMART" id="SM00116">
    <property type="entry name" value="CBS"/>
    <property type="match status" value="2"/>
</dbReference>
<dbReference type="SMART" id="SM00100">
    <property type="entry name" value="cNMP"/>
    <property type="match status" value="1"/>
</dbReference>
<accession>A0A2T4CXZ0</accession>
<evidence type="ECO:0000256" key="2">
    <source>
        <dbReference type="PROSITE-ProRule" id="PRU00703"/>
    </source>
</evidence>
<dbReference type="PROSITE" id="PS51371">
    <property type="entry name" value="CBS"/>
    <property type="match status" value="2"/>
</dbReference>
<dbReference type="Pfam" id="PF00027">
    <property type="entry name" value="cNMP_binding"/>
    <property type="match status" value="1"/>
</dbReference>
<keyword evidence="1 2" id="KW-0129">CBS domain</keyword>
<gene>
    <name evidence="5" type="ORF">C9940_02415</name>
</gene>
<dbReference type="Gene3D" id="2.60.120.10">
    <property type="entry name" value="Jelly Rolls"/>
    <property type="match status" value="1"/>
</dbReference>
<organism evidence="5">
    <name type="scientific">Pseudidiomarina aestuarii</name>
    <dbReference type="NCBI Taxonomy" id="624146"/>
    <lineage>
        <taxon>Bacteria</taxon>
        <taxon>Pseudomonadati</taxon>
        <taxon>Pseudomonadota</taxon>
        <taxon>Gammaproteobacteria</taxon>
        <taxon>Alteromonadales</taxon>
        <taxon>Idiomarinaceae</taxon>
        <taxon>Pseudidiomarina</taxon>
    </lineage>
</organism>
<dbReference type="PANTHER" id="PTHR43080:SF2">
    <property type="entry name" value="CBS DOMAIN-CONTAINING PROTEIN"/>
    <property type="match status" value="1"/>
</dbReference>
<dbReference type="InterPro" id="IPR018490">
    <property type="entry name" value="cNMP-bd_dom_sf"/>
</dbReference>
<dbReference type="CDD" id="cd00038">
    <property type="entry name" value="CAP_ED"/>
    <property type="match status" value="1"/>
</dbReference>
<comment type="caution">
    <text evidence="5">The sequence shown here is derived from an EMBL/GenBank/DDBJ whole genome shotgun (WGS) entry which is preliminary data.</text>
</comment>
<dbReference type="InterPro" id="IPR051257">
    <property type="entry name" value="Diverse_CBS-Domain"/>
</dbReference>
<dbReference type="SUPFAM" id="SSF54631">
    <property type="entry name" value="CBS-domain pair"/>
    <property type="match status" value="1"/>
</dbReference>
<feature type="domain" description="CBS" evidence="4">
    <location>
        <begin position="154"/>
        <end position="227"/>
    </location>
</feature>
<dbReference type="PANTHER" id="PTHR43080">
    <property type="entry name" value="CBS DOMAIN-CONTAINING PROTEIN CBSX3, MITOCHONDRIAL"/>
    <property type="match status" value="1"/>
</dbReference>
<dbReference type="Gene3D" id="3.10.580.10">
    <property type="entry name" value="CBS-domain"/>
    <property type="match status" value="1"/>
</dbReference>
<dbReference type="InterPro" id="IPR005105">
    <property type="entry name" value="GlnD_Uridyltrans_N"/>
</dbReference>
<sequence length="631" mass="71825">MEAELREIRDHLSLHPPFDKLLDDLLDDVVGNIEITYFKAGSMILNRGQSIDALSYIRSGAVETYHYNGELYNRLEEGDIFGQFGLLRQGKVRFPVKAIEDTLLYQIPKTIFDRLCDNDSFADFVELSGSRLKSTIDESLRENDMMTTRVRKLISRLPLMVEITVSIQEAARLMTENVVSSVLLIEPADEEDSDGVFRGDDGGLWRLKGMVTDEDLRSQVVAAGVQTDRPVGQLSDGRLITIQSDESVNEAMLMMLRNHIQRLPVLHRRRPVGVLHLSDIVRYETNSSLYLASNIFSRNSVRDLSRLIPEIRAAFIRLVDDGSNAKMIGDAMSSIGRSLMRRLIELAEDELGPAPIPYCFMVHGSLARHEQSVITDQDNALVLHDSFDPEHHDEYFKMLAKKVSDGLDACGYEYCKGGIMATNEQWRQPLAQWRRYFDEWIADPDPQRLLHSCIFFDLDAVYGEEYLVENLQDMIATKARYNPRFLGAMARNASNRRPPLGFFRTFVMETDGRQHKVINIKGRGLAPITDVIRVHALAVGSKAQNSAERLRDIEQANILPAGQVDKLQYALEFIALVRMRHQAFELRNDQAIDNAIEPENIDTAERHNLKEAFQVVNNAQNFLPYRYPYSA</sequence>
<reference evidence="5" key="1">
    <citation type="submission" date="2018-03" db="EMBL/GenBank/DDBJ databases">
        <title>Cross-interface Injection: A General Nanoliter Liquid Handling Method Applied to Single Cells Genome Amplification Automated Nanoliter Liquid Handling Applied to Single Cell Multiple Displacement Amplification.</title>
        <authorList>
            <person name="Yun J."/>
            <person name="Xu P."/>
            <person name="Xu J."/>
            <person name="Dai X."/>
            <person name="Wang Y."/>
            <person name="Zheng X."/>
            <person name="Cao C."/>
            <person name="Yi Q."/>
            <person name="Zhu Y."/>
            <person name="Wang L."/>
            <person name="Dong Z."/>
            <person name="Huang Y."/>
            <person name="Huang L."/>
            <person name="Du W."/>
        </authorList>
    </citation>
    <scope>NUCLEOTIDE SEQUENCE [LARGE SCALE GENOMIC DNA]</scope>
    <source>
        <strain evidence="5">Z-D3-2</strain>
    </source>
</reference>
<dbReference type="Pfam" id="PF00571">
    <property type="entry name" value="CBS"/>
    <property type="match status" value="1"/>
</dbReference>
<evidence type="ECO:0000259" key="3">
    <source>
        <dbReference type="PROSITE" id="PS50042"/>
    </source>
</evidence>
<dbReference type="PROSITE" id="PS50042">
    <property type="entry name" value="CNMP_BINDING_3"/>
    <property type="match status" value="1"/>
</dbReference>
<name>A0A2T4CXZ0_9GAMM</name>
<feature type="domain" description="Cyclic nucleotide-binding" evidence="3">
    <location>
        <begin position="17"/>
        <end position="115"/>
    </location>
</feature>
<evidence type="ECO:0000259" key="4">
    <source>
        <dbReference type="PROSITE" id="PS51371"/>
    </source>
</evidence>
<dbReference type="InterPro" id="IPR046342">
    <property type="entry name" value="CBS_dom_sf"/>
</dbReference>
<dbReference type="SUPFAM" id="SSF51206">
    <property type="entry name" value="cAMP-binding domain-like"/>
    <property type="match status" value="1"/>
</dbReference>
<evidence type="ECO:0000313" key="5">
    <source>
        <dbReference type="EMBL" id="PTB86427.1"/>
    </source>
</evidence>
<dbReference type="CDD" id="cd05401">
    <property type="entry name" value="NT_GlnE_GlnD_like"/>
    <property type="match status" value="1"/>
</dbReference>
<dbReference type="InterPro" id="IPR014710">
    <property type="entry name" value="RmlC-like_jellyroll"/>
</dbReference>
<dbReference type="InterPro" id="IPR000595">
    <property type="entry name" value="cNMP-bd_dom"/>
</dbReference>
<feature type="domain" description="CBS" evidence="4">
    <location>
        <begin position="234"/>
        <end position="291"/>
    </location>
</feature>
<proteinExistence type="predicted"/>
<dbReference type="Pfam" id="PF03445">
    <property type="entry name" value="DUF294"/>
    <property type="match status" value="1"/>
</dbReference>